<dbReference type="GO" id="GO:0016301">
    <property type="term" value="F:kinase activity"/>
    <property type="evidence" value="ECO:0007669"/>
    <property type="project" value="UniProtKB-KW"/>
</dbReference>
<protein>
    <submittedName>
        <fullName evidence="2">cAMP-binding domain of CRP or a regulatory subunit of cAMP-dependent protein kinases</fullName>
    </submittedName>
</protein>
<dbReference type="OrthoDB" id="1092431at2"/>
<reference evidence="3" key="1">
    <citation type="submission" date="2016-11" db="EMBL/GenBank/DDBJ databases">
        <authorList>
            <person name="Varghese N."/>
            <person name="Submissions S."/>
        </authorList>
    </citation>
    <scope>NUCLEOTIDE SEQUENCE [LARGE SCALE GENOMIC DNA]</scope>
    <source>
        <strain evidence="3">DSM 22623</strain>
    </source>
</reference>
<evidence type="ECO:0000313" key="3">
    <source>
        <dbReference type="Proteomes" id="UP000184432"/>
    </source>
</evidence>
<dbReference type="AlphaFoldDB" id="A0A1M6CIF7"/>
<gene>
    <name evidence="2" type="ORF">SAMN04488508_102134</name>
</gene>
<dbReference type="PROSITE" id="PS50042">
    <property type="entry name" value="CNMP_BINDING_3"/>
    <property type="match status" value="1"/>
</dbReference>
<keyword evidence="2" id="KW-0808">Transferase</keyword>
<accession>A0A1M6CIF7</accession>
<dbReference type="CDD" id="cd00038">
    <property type="entry name" value="CAP_ED"/>
    <property type="match status" value="1"/>
</dbReference>
<dbReference type="SUPFAM" id="SSF51206">
    <property type="entry name" value="cAMP-binding domain-like"/>
    <property type="match status" value="1"/>
</dbReference>
<dbReference type="InterPro" id="IPR018490">
    <property type="entry name" value="cNMP-bd_dom_sf"/>
</dbReference>
<dbReference type="InterPro" id="IPR000595">
    <property type="entry name" value="cNMP-bd_dom"/>
</dbReference>
<dbReference type="Proteomes" id="UP000184432">
    <property type="component" value="Unassembled WGS sequence"/>
</dbReference>
<dbReference type="EMBL" id="FQYP01000002">
    <property type="protein sequence ID" value="SHI60815.1"/>
    <property type="molecule type" value="Genomic_DNA"/>
</dbReference>
<proteinExistence type="predicted"/>
<evidence type="ECO:0000313" key="2">
    <source>
        <dbReference type="EMBL" id="SHI60815.1"/>
    </source>
</evidence>
<dbReference type="RefSeq" id="WP_073314714.1">
    <property type="nucleotide sequence ID" value="NZ_FQYP01000002.1"/>
</dbReference>
<dbReference type="STRING" id="570521.SAMN04488508_102134"/>
<feature type="domain" description="Cyclic nucleotide-binding" evidence="1">
    <location>
        <begin position="12"/>
        <end position="71"/>
    </location>
</feature>
<organism evidence="2 3">
    <name type="scientific">Aquimarina spongiae</name>
    <dbReference type="NCBI Taxonomy" id="570521"/>
    <lineage>
        <taxon>Bacteria</taxon>
        <taxon>Pseudomonadati</taxon>
        <taxon>Bacteroidota</taxon>
        <taxon>Flavobacteriia</taxon>
        <taxon>Flavobacteriales</taxon>
        <taxon>Flavobacteriaceae</taxon>
        <taxon>Aquimarina</taxon>
    </lineage>
</organism>
<sequence>MNISVFRDYIKNVITLSDNQESLLFSEVKERKYLKGQYILQQGDPCHFLNFVVSGATKTFHLDDKGNEHIFRFAIEKWWATDLPSFINQDISNTNIQCLENTVVVQISLESFEKLTQEIPQFERFFRLLFQNVSITLEKRIINNLSFSAKERYLLFREEYREFEQRIPQYMIASYLGISKQYLSEIRNQLTSEL</sequence>
<dbReference type="Pfam" id="PF00027">
    <property type="entry name" value="cNMP_binding"/>
    <property type="match status" value="1"/>
</dbReference>
<evidence type="ECO:0000259" key="1">
    <source>
        <dbReference type="PROSITE" id="PS50042"/>
    </source>
</evidence>
<name>A0A1M6CIF7_9FLAO</name>
<dbReference type="Gene3D" id="2.60.120.10">
    <property type="entry name" value="Jelly Rolls"/>
    <property type="match status" value="1"/>
</dbReference>
<keyword evidence="2" id="KW-0418">Kinase</keyword>
<dbReference type="InterPro" id="IPR014710">
    <property type="entry name" value="RmlC-like_jellyroll"/>
</dbReference>
<keyword evidence="3" id="KW-1185">Reference proteome</keyword>